<name>A0ABQ7I1A0_9MICR</name>
<accession>A0ABQ7I1A0</accession>
<organism evidence="2 3">
    <name type="scientific">Astathelohania contejeani</name>
    <dbReference type="NCBI Taxonomy" id="164912"/>
    <lineage>
        <taxon>Eukaryota</taxon>
        <taxon>Fungi</taxon>
        <taxon>Fungi incertae sedis</taxon>
        <taxon>Microsporidia</taxon>
        <taxon>Astathelohaniidae</taxon>
        <taxon>Astathelohania</taxon>
    </lineage>
</organism>
<protein>
    <submittedName>
        <fullName evidence="2">Uncharacterized protein</fullName>
    </submittedName>
</protein>
<dbReference type="EMBL" id="SBIQ01000022">
    <property type="protein sequence ID" value="KAF7684241.1"/>
    <property type="molecule type" value="Genomic_DNA"/>
</dbReference>
<evidence type="ECO:0000313" key="2">
    <source>
        <dbReference type="EMBL" id="KAF7684241.1"/>
    </source>
</evidence>
<feature type="region of interest" description="Disordered" evidence="1">
    <location>
        <begin position="17"/>
        <end position="38"/>
    </location>
</feature>
<proteinExistence type="predicted"/>
<dbReference type="Proteomes" id="UP001516464">
    <property type="component" value="Unassembled WGS sequence"/>
</dbReference>
<evidence type="ECO:0000256" key="1">
    <source>
        <dbReference type="SAM" id="MobiDB-lite"/>
    </source>
</evidence>
<evidence type="ECO:0000313" key="3">
    <source>
        <dbReference type="Proteomes" id="UP001516464"/>
    </source>
</evidence>
<feature type="compositionally biased region" description="Basic residues" evidence="1">
    <location>
        <begin position="29"/>
        <end position="38"/>
    </location>
</feature>
<keyword evidence="3" id="KW-1185">Reference proteome</keyword>
<sequence length="287" mass="33951">MDEEIRVFLSSPLSLEPAEEKDYTSPQKQRIKRKRRKKQIRLPKYVPLIPVHENDNLMMLTPRQQILRLKYRNIQEQGQDKRIGLSMLFHGVTNENFINHDKIYSNKEKTSAKNKDLLLNNIVKGINTNNKSNDGNKVDNNKNINYISICNKKSDIIGDNNKNTINNVITDNKKKNVNDITIDVINMKSLVDKDIYIKSRRKRIRTRKKETICSECKTNCLKRGENLKTCLYFLMQTHTCHFKKIYFMESKKIDRILRQKRCFEVVEKETIEWMDGCKKCCIPSNEY</sequence>
<reference evidence="2 3" key="1">
    <citation type="submission" date="2019-01" db="EMBL/GenBank/DDBJ databases">
        <title>Genomes sequencing and comparative genomics of infectious freshwater microsporidia, Cucumispora dikerogammari and Thelohania contejeani.</title>
        <authorList>
            <person name="Cormier A."/>
            <person name="Giraud I."/>
            <person name="Wattier R."/>
            <person name="Teixeira M."/>
            <person name="Grandjean F."/>
            <person name="Rigaud T."/>
            <person name="Cordaux R."/>
        </authorList>
    </citation>
    <scope>NUCLEOTIDE SEQUENCE [LARGE SCALE GENOMIC DNA]</scope>
    <source>
        <strain evidence="2">T1</strain>
        <tissue evidence="2">Spores</tissue>
    </source>
</reference>
<comment type="caution">
    <text evidence="2">The sequence shown here is derived from an EMBL/GenBank/DDBJ whole genome shotgun (WGS) entry which is preliminary data.</text>
</comment>
<gene>
    <name evidence="2" type="ORF">TCON_0562</name>
</gene>